<evidence type="ECO:0000313" key="5">
    <source>
        <dbReference type="Proteomes" id="UP000662783"/>
    </source>
</evidence>
<evidence type="ECO:0000313" key="4">
    <source>
        <dbReference type="EMBL" id="QSE98189.1"/>
    </source>
</evidence>
<dbReference type="RefSeq" id="WP_205722697.1">
    <property type="nucleotide sequence ID" value="NZ_CP070608.1"/>
</dbReference>
<organism evidence="4 5">
    <name type="scientific">Fulvivirga lutea</name>
    <dbReference type="NCBI Taxonomy" id="2810512"/>
    <lineage>
        <taxon>Bacteria</taxon>
        <taxon>Pseudomonadati</taxon>
        <taxon>Bacteroidota</taxon>
        <taxon>Cytophagia</taxon>
        <taxon>Cytophagales</taxon>
        <taxon>Fulvivirgaceae</taxon>
        <taxon>Fulvivirga</taxon>
    </lineage>
</organism>
<protein>
    <submittedName>
        <fullName evidence="4">Hsp20/alpha crystallin family protein</fullName>
    </submittedName>
</protein>
<evidence type="ECO:0000259" key="3">
    <source>
        <dbReference type="PROSITE" id="PS01031"/>
    </source>
</evidence>
<proteinExistence type="inferred from homology"/>
<dbReference type="SUPFAM" id="SSF49764">
    <property type="entry name" value="HSP20-like chaperones"/>
    <property type="match status" value="1"/>
</dbReference>
<dbReference type="Proteomes" id="UP000662783">
    <property type="component" value="Chromosome"/>
</dbReference>
<evidence type="ECO:0000256" key="1">
    <source>
        <dbReference type="PROSITE-ProRule" id="PRU00285"/>
    </source>
</evidence>
<dbReference type="InterPro" id="IPR031107">
    <property type="entry name" value="Small_HSP"/>
</dbReference>
<dbReference type="InterPro" id="IPR002068">
    <property type="entry name" value="A-crystallin/Hsp20_dom"/>
</dbReference>
<keyword evidence="5" id="KW-1185">Reference proteome</keyword>
<gene>
    <name evidence="4" type="ORF">JR347_03670</name>
</gene>
<accession>A0A974WGN6</accession>
<dbReference type="AlphaFoldDB" id="A0A974WGN6"/>
<dbReference type="EMBL" id="CP070608">
    <property type="protein sequence ID" value="QSE98189.1"/>
    <property type="molecule type" value="Genomic_DNA"/>
</dbReference>
<dbReference type="PANTHER" id="PTHR11527">
    <property type="entry name" value="HEAT-SHOCK PROTEIN 20 FAMILY MEMBER"/>
    <property type="match status" value="1"/>
</dbReference>
<dbReference type="Pfam" id="PF00011">
    <property type="entry name" value="HSP20"/>
    <property type="match status" value="1"/>
</dbReference>
<dbReference type="InterPro" id="IPR008978">
    <property type="entry name" value="HSP20-like_chaperone"/>
</dbReference>
<feature type="domain" description="SHSP" evidence="3">
    <location>
        <begin position="29"/>
        <end position="142"/>
    </location>
</feature>
<comment type="similarity">
    <text evidence="1 2">Belongs to the small heat shock protein (HSP20) family.</text>
</comment>
<dbReference type="Gene3D" id="2.60.40.790">
    <property type="match status" value="1"/>
</dbReference>
<dbReference type="CDD" id="cd06464">
    <property type="entry name" value="ACD_sHsps-like"/>
    <property type="match status" value="1"/>
</dbReference>
<dbReference type="KEGG" id="fuv:JR347_03670"/>
<name>A0A974WGN6_9BACT</name>
<evidence type="ECO:0000256" key="2">
    <source>
        <dbReference type="RuleBase" id="RU003616"/>
    </source>
</evidence>
<sequence length="142" mass="16665">MTLIRRSNDLFPTFFDDFFGRDWFMSNDQNTTNTMPAVNIAENADNYLVEMVAPGMNKKDFKIELDNQLLTISYEKEDSNENKDVNYSKREFYYQSFKRSFTLPQTVESDKIKAKYDNGLLMIQIPKKEEAKQKASRLISIS</sequence>
<dbReference type="PROSITE" id="PS01031">
    <property type="entry name" value="SHSP"/>
    <property type="match status" value="1"/>
</dbReference>
<reference evidence="4" key="1">
    <citation type="submission" date="2021-02" db="EMBL/GenBank/DDBJ databases">
        <title>Fulvivirga sp. S481 isolated from sea water.</title>
        <authorList>
            <person name="Bae S.S."/>
            <person name="Baek K."/>
        </authorList>
    </citation>
    <scope>NUCLEOTIDE SEQUENCE</scope>
    <source>
        <strain evidence="4">S481</strain>
    </source>
</reference>